<organism evidence="1">
    <name type="scientific">uncultured spirochete</name>
    <dbReference type="NCBI Taxonomy" id="156406"/>
    <lineage>
        <taxon>Bacteria</taxon>
        <taxon>Pseudomonadati</taxon>
        <taxon>Spirochaetota</taxon>
        <taxon>Spirochaetia</taxon>
        <taxon>Spirochaetales</taxon>
        <taxon>environmental samples</taxon>
    </lineage>
</organism>
<dbReference type="SUPFAM" id="SSF53254">
    <property type="entry name" value="Phosphoglycerate mutase-like"/>
    <property type="match status" value="1"/>
</dbReference>
<sequence>MTEIYFVRHAESDFLVTDEQRRPLTPKGVSDLEKLVKLFRTYTIATIYSSPYTRAIQTVKPIAEVKGLMVIIKEDFKERISKSNWIDNTGDLTTFVEKMWEDHRKSIDGGESIIEVQERNIKELRNVIKENENRKVIIGTHGTALASIMNYYDEKFTYTDFMHFIGKMPYVIKMVMDGDVFISLEEIAI</sequence>
<dbReference type="EMBL" id="FWDO01000002">
    <property type="protein sequence ID" value="SLM17352.1"/>
    <property type="molecule type" value="Genomic_DNA"/>
</dbReference>
<dbReference type="Pfam" id="PF00300">
    <property type="entry name" value="His_Phos_1"/>
    <property type="match status" value="1"/>
</dbReference>
<gene>
    <name evidence="1" type="ORF">SPIRO4BDMA_20006</name>
</gene>
<dbReference type="PANTHER" id="PTHR48100:SF59">
    <property type="entry name" value="ADENOSYLCOBALAMIN_ALPHA-RIBAZOLE PHOSPHATASE"/>
    <property type="match status" value="1"/>
</dbReference>
<name>A0A3P3XM60_9SPIR</name>
<dbReference type="CDD" id="cd07067">
    <property type="entry name" value="HP_PGM_like"/>
    <property type="match status" value="1"/>
</dbReference>
<accession>A0A3P3XM60</accession>
<protein>
    <submittedName>
        <fullName evidence="1">Histidine phosphatase super family protein</fullName>
    </submittedName>
</protein>
<dbReference type="AlphaFoldDB" id="A0A3P3XM60"/>
<dbReference type="GO" id="GO:0016791">
    <property type="term" value="F:phosphatase activity"/>
    <property type="evidence" value="ECO:0007669"/>
    <property type="project" value="TreeGrafter"/>
</dbReference>
<dbReference type="Gene3D" id="3.40.50.1240">
    <property type="entry name" value="Phosphoglycerate mutase-like"/>
    <property type="match status" value="1"/>
</dbReference>
<dbReference type="InterPro" id="IPR050275">
    <property type="entry name" value="PGM_Phosphatase"/>
</dbReference>
<dbReference type="InterPro" id="IPR013078">
    <property type="entry name" value="His_Pase_superF_clade-1"/>
</dbReference>
<reference evidence="1" key="1">
    <citation type="submission" date="2017-02" db="EMBL/GenBank/DDBJ databases">
        <authorList>
            <person name="Regsiter A."/>
            <person name="William W."/>
        </authorList>
    </citation>
    <scope>NUCLEOTIDE SEQUENCE</scope>
    <source>
        <strain evidence="1">BdmA 4</strain>
    </source>
</reference>
<dbReference type="PANTHER" id="PTHR48100">
    <property type="entry name" value="BROAD-SPECIFICITY PHOSPHATASE YOR283W-RELATED"/>
    <property type="match status" value="1"/>
</dbReference>
<evidence type="ECO:0000313" key="1">
    <source>
        <dbReference type="EMBL" id="SLM17352.1"/>
    </source>
</evidence>
<dbReference type="GO" id="GO:0005737">
    <property type="term" value="C:cytoplasm"/>
    <property type="evidence" value="ECO:0007669"/>
    <property type="project" value="TreeGrafter"/>
</dbReference>
<dbReference type="SMART" id="SM00855">
    <property type="entry name" value="PGAM"/>
    <property type="match status" value="1"/>
</dbReference>
<proteinExistence type="predicted"/>
<dbReference type="InterPro" id="IPR029033">
    <property type="entry name" value="His_PPase_superfam"/>
</dbReference>